<accession>A0AAD1UGF6</accession>
<dbReference type="EMBL" id="CAMPGE010010061">
    <property type="protein sequence ID" value="CAI2368916.1"/>
    <property type="molecule type" value="Genomic_DNA"/>
</dbReference>
<gene>
    <name evidence="1" type="ORF">ECRASSUSDP1_LOCUS10212</name>
</gene>
<comment type="caution">
    <text evidence="1">The sequence shown here is derived from an EMBL/GenBank/DDBJ whole genome shotgun (WGS) entry which is preliminary data.</text>
</comment>
<sequence length="296" mass="35090">MKQQKSIMWEKSQNNSAYCHQPHILRACLMRFLNLNSRVLILLKILAPQLILTQPNYPKPLKSSRTKRKDIYRRKILRHIKKFFLELFKYHNDKLFNKRLIRHTSDTILEALANFCEIYIEQVDSIAMAKFMFKAMNLNFSNVFTDNSGLFQFGEKFHKYAKSYNDTKFEGLFASEHFRAMINSFITLRGRSKEIFDKMKTKTQWKYQFRTNEEVFTRITSTYIGQELGEAIEARLQEAFVRCIQYVFNNPLLLGTKKNILIPHDKPRIAPNLDKALTLQTADDDTEEEDEGEERF</sequence>
<proteinExistence type="predicted"/>
<evidence type="ECO:0000313" key="1">
    <source>
        <dbReference type="EMBL" id="CAI2368916.1"/>
    </source>
</evidence>
<name>A0AAD1UGF6_EUPCR</name>
<dbReference type="Proteomes" id="UP001295684">
    <property type="component" value="Unassembled WGS sequence"/>
</dbReference>
<evidence type="ECO:0000313" key="2">
    <source>
        <dbReference type="Proteomes" id="UP001295684"/>
    </source>
</evidence>
<reference evidence="1" key="1">
    <citation type="submission" date="2023-07" db="EMBL/GenBank/DDBJ databases">
        <authorList>
            <consortium name="AG Swart"/>
            <person name="Singh M."/>
            <person name="Singh A."/>
            <person name="Seah K."/>
            <person name="Emmerich C."/>
        </authorList>
    </citation>
    <scope>NUCLEOTIDE SEQUENCE</scope>
    <source>
        <strain evidence="1">DP1</strain>
    </source>
</reference>
<keyword evidence="2" id="KW-1185">Reference proteome</keyword>
<protein>
    <submittedName>
        <fullName evidence="1">Uncharacterized protein</fullName>
    </submittedName>
</protein>
<dbReference type="AlphaFoldDB" id="A0AAD1UGF6"/>
<organism evidence="1 2">
    <name type="scientific">Euplotes crassus</name>
    <dbReference type="NCBI Taxonomy" id="5936"/>
    <lineage>
        <taxon>Eukaryota</taxon>
        <taxon>Sar</taxon>
        <taxon>Alveolata</taxon>
        <taxon>Ciliophora</taxon>
        <taxon>Intramacronucleata</taxon>
        <taxon>Spirotrichea</taxon>
        <taxon>Hypotrichia</taxon>
        <taxon>Euplotida</taxon>
        <taxon>Euplotidae</taxon>
        <taxon>Moneuplotes</taxon>
    </lineage>
</organism>